<gene>
    <name evidence="2" type="ORF">L5G33_08320</name>
</gene>
<evidence type="ECO:0000313" key="2">
    <source>
        <dbReference type="EMBL" id="MCF8588466.1"/>
    </source>
</evidence>
<organism evidence="2 3">
    <name type="scientific">Gordonia liuliyuniae</name>
    <dbReference type="NCBI Taxonomy" id="2911517"/>
    <lineage>
        <taxon>Bacteria</taxon>
        <taxon>Bacillati</taxon>
        <taxon>Actinomycetota</taxon>
        <taxon>Actinomycetes</taxon>
        <taxon>Mycobacteriales</taxon>
        <taxon>Gordoniaceae</taxon>
        <taxon>Gordonia</taxon>
    </lineage>
</organism>
<dbReference type="RefSeq" id="WP_236997708.1">
    <property type="nucleotide sequence ID" value="NZ_JAKKOR010000006.1"/>
</dbReference>
<evidence type="ECO:0000313" key="3">
    <source>
        <dbReference type="Proteomes" id="UP001200110"/>
    </source>
</evidence>
<comment type="caution">
    <text evidence="2">The sequence shown here is derived from an EMBL/GenBank/DDBJ whole genome shotgun (WGS) entry which is preliminary data.</text>
</comment>
<keyword evidence="3" id="KW-1185">Reference proteome</keyword>
<sequence>MSFPMGPSVSPPLVVINDIQVTQTQIITPAGIFPVQGAQWSLQDTTYTKQEIPQWAIICAILGFFLVCALSLLFLLAKEERTTGSVQVTVNTAAGSYTTMIPAGSRAVVMDLNNRVNYARTLSAGVY</sequence>
<proteinExistence type="predicted"/>
<reference evidence="2 3" key="1">
    <citation type="submission" date="2022-01" db="EMBL/GenBank/DDBJ databases">
        <authorList>
            <person name="Huang Y."/>
        </authorList>
    </citation>
    <scope>NUCLEOTIDE SEQUENCE [LARGE SCALE GENOMIC DNA]</scope>
    <source>
        <strain evidence="2 3">HY366</strain>
    </source>
</reference>
<dbReference type="EMBL" id="JAKKOR010000006">
    <property type="protein sequence ID" value="MCF8588466.1"/>
    <property type="molecule type" value="Genomic_DNA"/>
</dbReference>
<protein>
    <recommendedName>
        <fullName evidence="4">PEGA domain-containing protein</fullName>
    </recommendedName>
</protein>
<feature type="transmembrane region" description="Helical" evidence="1">
    <location>
        <begin position="55"/>
        <end position="77"/>
    </location>
</feature>
<name>A0ABS9ISC6_9ACTN</name>
<keyword evidence="1" id="KW-0472">Membrane</keyword>
<keyword evidence="1" id="KW-0812">Transmembrane</keyword>
<accession>A0ABS9ISC6</accession>
<evidence type="ECO:0000256" key="1">
    <source>
        <dbReference type="SAM" id="Phobius"/>
    </source>
</evidence>
<dbReference type="Proteomes" id="UP001200110">
    <property type="component" value="Unassembled WGS sequence"/>
</dbReference>
<keyword evidence="1" id="KW-1133">Transmembrane helix</keyword>
<evidence type="ECO:0008006" key="4">
    <source>
        <dbReference type="Google" id="ProtNLM"/>
    </source>
</evidence>